<accession>B1KRA2</accession>
<dbReference type="InterPro" id="IPR008884">
    <property type="entry name" value="TylF_MeTrfase"/>
</dbReference>
<dbReference type="HOGENOM" id="CLU_091691_0_0_6"/>
<evidence type="ECO:0000313" key="2">
    <source>
        <dbReference type="Proteomes" id="UP000002168"/>
    </source>
</evidence>
<dbReference type="RefSeq" id="WP_012324655.1">
    <property type="nucleotide sequence ID" value="NC_010506.1"/>
</dbReference>
<dbReference type="AlphaFoldDB" id="B1KRA2"/>
<evidence type="ECO:0000313" key="1">
    <source>
        <dbReference type="EMBL" id="ACA86309.1"/>
    </source>
</evidence>
<dbReference type="EMBL" id="CP000961">
    <property type="protein sequence ID" value="ACA86309.1"/>
    <property type="molecule type" value="Genomic_DNA"/>
</dbReference>
<dbReference type="Pfam" id="PF05711">
    <property type="entry name" value="TylF"/>
    <property type="match status" value="1"/>
</dbReference>
<gene>
    <name evidence="1" type="ordered locus">Swoo_2025</name>
</gene>
<evidence type="ECO:0008006" key="3">
    <source>
        <dbReference type="Google" id="ProtNLM"/>
    </source>
</evidence>
<dbReference type="Proteomes" id="UP000002168">
    <property type="component" value="Chromosome"/>
</dbReference>
<name>B1KRA2_SHEWM</name>
<dbReference type="Gene3D" id="3.40.50.150">
    <property type="entry name" value="Vaccinia Virus protein VP39"/>
    <property type="match status" value="1"/>
</dbReference>
<protein>
    <recommendedName>
        <fullName evidence="3">Methyltransferase</fullName>
    </recommendedName>
</protein>
<dbReference type="KEGG" id="swd:Swoo_2025"/>
<dbReference type="eggNOG" id="COG4122">
    <property type="taxonomic scope" value="Bacteria"/>
</dbReference>
<keyword evidence="2" id="KW-1185">Reference proteome</keyword>
<sequence>MSDTVSLLTKFNFLQNFASLISAWINPAIIHNLEKYHILKKVHYLTAIENIEGDYLEFGVFTGSSFCHSIRVHQMQKKYCGEHTAMKFYGFDSFSGFGSMESDENHPFYSQVDFNSNIEYVEKRIRRVAKNTEYKLVEGYFQDSLTSGPKSYGIDKSKIIFIDSDTFSSAAQAFEFCSTTIQQGTYIILDDHFSYCGDINRGVAGAFKEFIEKREIEVRLVFHYGMGGSVYVVSNM</sequence>
<proteinExistence type="predicted"/>
<dbReference type="PANTHER" id="PTHR40036:SF1">
    <property type="entry name" value="MACROCIN O-METHYLTRANSFERASE"/>
    <property type="match status" value="1"/>
</dbReference>
<dbReference type="InterPro" id="IPR029063">
    <property type="entry name" value="SAM-dependent_MTases_sf"/>
</dbReference>
<reference evidence="1 2" key="1">
    <citation type="submission" date="2008-02" db="EMBL/GenBank/DDBJ databases">
        <title>Complete sequence of Shewanella woodyi ATCC 51908.</title>
        <authorList>
            <consortium name="US DOE Joint Genome Institute"/>
            <person name="Copeland A."/>
            <person name="Lucas S."/>
            <person name="Lapidus A."/>
            <person name="Glavina del Rio T."/>
            <person name="Dalin E."/>
            <person name="Tice H."/>
            <person name="Bruce D."/>
            <person name="Goodwin L."/>
            <person name="Pitluck S."/>
            <person name="Sims D."/>
            <person name="Brettin T."/>
            <person name="Detter J.C."/>
            <person name="Han C."/>
            <person name="Kuske C.R."/>
            <person name="Schmutz J."/>
            <person name="Larimer F."/>
            <person name="Land M."/>
            <person name="Hauser L."/>
            <person name="Kyrpides N."/>
            <person name="Lykidis A."/>
            <person name="Zhao J.-S."/>
            <person name="Richardson P."/>
        </authorList>
    </citation>
    <scope>NUCLEOTIDE SEQUENCE [LARGE SCALE GENOMIC DNA]</scope>
    <source>
        <strain evidence="2">ATCC 51908 / MS32</strain>
    </source>
</reference>
<organism evidence="1 2">
    <name type="scientific">Shewanella woodyi (strain ATCC 51908 / MS32)</name>
    <dbReference type="NCBI Taxonomy" id="392500"/>
    <lineage>
        <taxon>Bacteria</taxon>
        <taxon>Pseudomonadati</taxon>
        <taxon>Pseudomonadota</taxon>
        <taxon>Gammaproteobacteria</taxon>
        <taxon>Alteromonadales</taxon>
        <taxon>Shewanellaceae</taxon>
        <taxon>Shewanella</taxon>
    </lineage>
</organism>
<dbReference type="PANTHER" id="PTHR40036">
    <property type="entry name" value="MACROCIN O-METHYLTRANSFERASE"/>
    <property type="match status" value="1"/>
</dbReference>
<dbReference type="STRING" id="392500.Swoo_2025"/>